<evidence type="ECO:0000256" key="8">
    <source>
        <dbReference type="ARBA" id="ARBA00022777"/>
    </source>
</evidence>
<feature type="transmembrane region" description="Helical" evidence="10">
    <location>
        <begin position="123"/>
        <end position="143"/>
    </location>
</feature>
<dbReference type="SUPFAM" id="SSF55874">
    <property type="entry name" value="ATPase domain of HSP90 chaperone/DNA topoisomerase II/histidine kinase"/>
    <property type="match status" value="1"/>
</dbReference>
<dbReference type="PROSITE" id="PS50109">
    <property type="entry name" value="HIS_KIN"/>
    <property type="match status" value="1"/>
</dbReference>
<accession>A0A1H8M0R5</accession>
<keyword evidence="13" id="KW-1185">Reference proteome</keyword>
<evidence type="ECO:0000256" key="4">
    <source>
        <dbReference type="ARBA" id="ARBA00022475"/>
    </source>
</evidence>
<dbReference type="InterPro" id="IPR036890">
    <property type="entry name" value="HATPase_C_sf"/>
</dbReference>
<feature type="transmembrane region" description="Helical" evidence="10">
    <location>
        <begin position="155"/>
        <end position="177"/>
    </location>
</feature>
<keyword evidence="6" id="KW-0808">Transferase</keyword>
<evidence type="ECO:0000256" key="7">
    <source>
        <dbReference type="ARBA" id="ARBA00022741"/>
    </source>
</evidence>
<keyword evidence="10" id="KW-0472">Membrane</keyword>
<dbReference type="InterPro" id="IPR050980">
    <property type="entry name" value="2C_sensor_his_kinase"/>
</dbReference>
<dbReference type="SMART" id="SM00388">
    <property type="entry name" value="HisKA"/>
    <property type="match status" value="1"/>
</dbReference>
<dbReference type="Gene3D" id="1.10.287.130">
    <property type="match status" value="1"/>
</dbReference>
<dbReference type="Pfam" id="PF02518">
    <property type="entry name" value="HATPase_c"/>
    <property type="match status" value="1"/>
</dbReference>
<feature type="transmembrane region" description="Helical" evidence="10">
    <location>
        <begin position="20"/>
        <end position="41"/>
    </location>
</feature>
<dbReference type="PRINTS" id="PR00344">
    <property type="entry name" value="BCTRLSENSOR"/>
</dbReference>
<keyword evidence="10" id="KW-0812">Transmembrane</keyword>
<evidence type="ECO:0000256" key="10">
    <source>
        <dbReference type="SAM" id="Phobius"/>
    </source>
</evidence>
<evidence type="ECO:0000256" key="6">
    <source>
        <dbReference type="ARBA" id="ARBA00022679"/>
    </source>
</evidence>
<evidence type="ECO:0000313" key="13">
    <source>
        <dbReference type="Proteomes" id="UP000198893"/>
    </source>
</evidence>
<sequence>MSDFSTDLILGQRRSNSIRLRTIIMVRWIAVIGQLVALIVAQRLFHLQLELGLCYLAVGISVIGNLIAMFTFPENRLLSERENAAMILFDLLQLCFLLFLTGGLHNPFSILVVGPVTISASALGLRATLLIATVAIALVTLMIEFHLPLRTRDGIILRIPEIFVFGNWIAIVIAIFFSSLYSRRVMSEMAAMSAALSATQLALAREQKLTDLGGVVAATAHELGTPLATIKLTSAELMEELKDHPDLHDDAALIRDQADRCRDILRSMGRAGKDDLHMHSAPLTTVIEESAEPHMDRGKTIHFEHGGQGSALGAVPLIQRRPEVIHGLRNLIQNAVDFSSENVWIESGWTDNEIVIRIVDDGEGFPPQLLGRIGDPFVRRRRSENDRHQRPGYEGMGLGLFIAKTLLERSGAELSFANGSDGSFPAANSKRRGAIVEVVWPRGRLAASTEQTRVLGENPVF</sequence>
<dbReference type="InterPro" id="IPR036097">
    <property type="entry name" value="HisK_dim/P_sf"/>
</dbReference>
<evidence type="ECO:0000256" key="3">
    <source>
        <dbReference type="ARBA" id="ARBA00012438"/>
    </source>
</evidence>
<evidence type="ECO:0000256" key="5">
    <source>
        <dbReference type="ARBA" id="ARBA00022553"/>
    </source>
</evidence>
<evidence type="ECO:0000256" key="2">
    <source>
        <dbReference type="ARBA" id="ARBA00004651"/>
    </source>
</evidence>
<dbReference type="InterPro" id="IPR005467">
    <property type="entry name" value="His_kinase_dom"/>
</dbReference>
<dbReference type="STRING" id="569882.SAMN04490248_101378"/>
<dbReference type="CDD" id="cd00082">
    <property type="entry name" value="HisKA"/>
    <property type="match status" value="1"/>
</dbReference>
<dbReference type="SMART" id="SM00387">
    <property type="entry name" value="HATPase_c"/>
    <property type="match status" value="1"/>
</dbReference>
<keyword evidence="4" id="KW-1003">Cell membrane</keyword>
<dbReference type="Pfam" id="PF00512">
    <property type="entry name" value="HisKA"/>
    <property type="match status" value="1"/>
</dbReference>
<evidence type="ECO:0000256" key="9">
    <source>
        <dbReference type="ARBA" id="ARBA00022840"/>
    </source>
</evidence>
<keyword evidence="7" id="KW-0547">Nucleotide-binding</keyword>
<dbReference type="RefSeq" id="WP_093114923.1">
    <property type="nucleotide sequence ID" value="NZ_FODS01000001.1"/>
</dbReference>
<name>A0A1H8M0R5_9RHOB</name>
<dbReference type="InterPro" id="IPR003594">
    <property type="entry name" value="HATPase_dom"/>
</dbReference>
<dbReference type="Gene3D" id="3.30.565.10">
    <property type="entry name" value="Histidine kinase-like ATPase, C-terminal domain"/>
    <property type="match status" value="1"/>
</dbReference>
<dbReference type="EMBL" id="FODS01000001">
    <property type="protein sequence ID" value="SEO10870.1"/>
    <property type="molecule type" value="Genomic_DNA"/>
</dbReference>
<organism evidence="12 13">
    <name type="scientific">Salinihabitans flavidus</name>
    <dbReference type="NCBI Taxonomy" id="569882"/>
    <lineage>
        <taxon>Bacteria</taxon>
        <taxon>Pseudomonadati</taxon>
        <taxon>Pseudomonadota</taxon>
        <taxon>Alphaproteobacteria</taxon>
        <taxon>Rhodobacterales</taxon>
        <taxon>Roseobacteraceae</taxon>
        <taxon>Salinihabitans</taxon>
    </lineage>
</organism>
<evidence type="ECO:0000256" key="1">
    <source>
        <dbReference type="ARBA" id="ARBA00000085"/>
    </source>
</evidence>
<dbReference type="InterPro" id="IPR047770">
    <property type="entry name" value="RegB"/>
</dbReference>
<dbReference type="Proteomes" id="UP000198893">
    <property type="component" value="Unassembled WGS sequence"/>
</dbReference>
<dbReference type="EC" id="2.7.13.3" evidence="3"/>
<dbReference type="GO" id="GO:0000155">
    <property type="term" value="F:phosphorelay sensor kinase activity"/>
    <property type="evidence" value="ECO:0007669"/>
    <property type="project" value="InterPro"/>
</dbReference>
<comment type="catalytic activity">
    <reaction evidence="1">
        <text>ATP + protein L-histidine = ADP + protein N-phospho-L-histidine.</text>
        <dbReference type="EC" id="2.7.13.3"/>
    </reaction>
</comment>
<dbReference type="NCBIfam" id="NF045988">
    <property type="entry name" value="HisKinRegBRhodob"/>
    <property type="match status" value="1"/>
</dbReference>
<feature type="transmembrane region" description="Helical" evidence="10">
    <location>
        <begin position="53"/>
        <end position="72"/>
    </location>
</feature>
<dbReference type="PANTHER" id="PTHR44936">
    <property type="entry name" value="SENSOR PROTEIN CREC"/>
    <property type="match status" value="1"/>
</dbReference>
<protein>
    <recommendedName>
        <fullName evidence="3">histidine kinase</fullName>
        <ecNumber evidence="3">2.7.13.3</ecNumber>
    </recommendedName>
</protein>
<keyword evidence="5" id="KW-0597">Phosphoprotein</keyword>
<dbReference type="PANTHER" id="PTHR44936:SF10">
    <property type="entry name" value="SENSOR PROTEIN RSTB"/>
    <property type="match status" value="1"/>
</dbReference>
<dbReference type="SUPFAM" id="SSF47384">
    <property type="entry name" value="Homodimeric domain of signal transducing histidine kinase"/>
    <property type="match status" value="1"/>
</dbReference>
<keyword evidence="8 12" id="KW-0418">Kinase</keyword>
<evidence type="ECO:0000259" key="11">
    <source>
        <dbReference type="PROSITE" id="PS50109"/>
    </source>
</evidence>
<dbReference type="NCBIfam" id="NF033792">
    <property type="entry name" value="ActS_PrrB_HisK"/>
    <property type="match status" value="1"/>
</dbReference>
<reference evidence="12 13" key="1">
    <citation type="submission" date="2016-10" db="EMBL/GenBank/DDBJ databases">
        <authorList>
            <person name="de Groot N.N."/>
        </authorList>
    </citation>
    <scope>NUCLEOTIDE SEQUENCE [LARGE SCALE GENOMIC DNA]</scope>
    <source>
        <strain evidence="12 13">DSM 27842</strain>
    </source>
</reference>
<dbReference type="AlphaFoldDB" id="A0A1H8M0R5"/>
<keyword evidence="10" id="KW-1133">Transmembrane helix</keyword>
<dbReference type="InterPro" id="IPR003661">
    <property type="entry name" value="HisK_dim/P_dom"/>
</dbReference>
<dbReference type="GO" id="GO:0005886">
    <property type="term" value="C:plasma membrane"/>
    <property type="evidence" value="ECO:0007669"/>
    <property type="project" value="UniProtKB-SubCell"/>
</dbReference>
<comment type="subcellular location">
    <subcellularLocation>
        <location evidence="2">Cell membrane</location>
        <topology evidence="2">Multi-pass membrane protein</topology>
    </subcellularLocation>
</comment>
<proteinExistence type="predicted"/>
<evidence type="ECO:0000313" key="12">
    <source>
        <dbReference type="EMBL" id="SEO10870.1"/>
    </source>
</evidence>
<feature type="domain" description="Histidine kinase" evidence="11">
    <location>
        <begin position="218"/>
        <end position="444"/>
    </location>
</feature>
<dbReference type="InterPro" id="IPR004358">
    <property type="entry name" value="Sig_transdc_His_kin-like_C"/>
</dbReference>
<dbReference type="GO" id="GO:0005524">
    <property type="term" value="F:ATP binding"/>
    <property type="evidence" value="ECO:0007669"/>
    <property type="project" value="UniProtKB-KW"/>
</dbReference>
<dbReference type="OrthoDB" id="9785252at2"/>
<keyword evidence="9" id="KW-0067">ATP-binding</keyword>
<gene>
    <name evidence="12" type="ORF">SAMN04490248_101378</name>
</gene>